<name>A0A2W5KQH3_ANCNO</name>
<evidence type="ECO:0000259" key="3">
    <source>
        <dbReference type="Pfam" id="PF16998"/>
    </source>
</evidence>
<evidence type="ECO:0000256" key="1">
    <source>
        <dbReference type="SAM" id="MobiDB-lite"/>
    </source>
</evidence>
<dbReference type="InterPro" id="IPR032635">
    <property type="entry name" value="Anti_2"/>
</dbReference>
<accession>A0A2W5KQH3</accession>
<dbReference type="AlphaFoldDB" id="A0A2W5KQH3"/>
<evidence type="ECO:0000313" key="4">
    <source>
        <dbReference type="EMBL" id="PZQ17105.1"/>
    </source>
</evidence>
<organism evidence="4 5">
    <name type="scientific">Ancylobacter novellus</name>
    <name type="common">Thiobacillus novellus</name>
    <dbReference type="NCBI Taxonomy" id="921"/>
    <lineage>
        <taxon>Bacteria</taxon>
        <taxon>Pseudomonadati</taxon>
        <taxon>Pseudomonadota</taxon>
        <taxon>Alphaproteobacteria</taxon>
        <taxon>Hyphomicrobiales</taxon>
        <taxon>Xanthobacteraceae</taxon>
        <taxon>Ancylobacter</taxon>
    </lineage>
</organism>
<keyword evidence="2" id="KW-1133">Transmembrane helix</keyword>
<protein>
    <recommendedName>
        <fullName evidence="3">Surface antigen domain-containing protein</fullName>
    </recommendedName>
</protein>
<keyword evidence="2" id="KW-0812">Transmembrane</keyword>
<keyword evidence="2" id="KW-0472">Membrane</keyword>
<dbReference type="Pfam" id="PF16998">
    <property type="entry name" value="17kDa_Anti_2"/>
    <property type="match status" value="1"/>
</dbReference>
<dbReference type="Proteomes" id="UP000249577">
    <property type="component" value="Unassembled WGS sequence"/>
</dbReference>
<feature type="region of interest" description="Disordered" evidence="1">
    <location>
        <begin position="56"/>
        <end position="103"/>
    </location>
</feature>
<feature type="domain" description="Surface antigen" evidence="3">
    <location>
        <begin position="109"/>
        <end position="195"/>
    </location>
</feature>
<evidence type="ECO:0000313" key="5">
    <source>
        <dbReference type="Proteomes" id="UP000249577"/>
    </source>
</evidence>
<evidence type="ECO:0000256" key="2">
    <source>
        <dbReference type="SAM" id="Phobius"/>
    </source>
</evidence>
<proteinExistence type="predicted"/>
<feature type="transmembrane region" description="Helical" evidence="2">
    <location>
        <begin position="25"/>
        <end position="45"/>
    </location>
</feature>
<sequence length="202" mass="20181">MRSHDQRATTPVTSTRAAYPSRGRLFSIAGAIALSAALGACSVSYPISGGTDEITTGSVDASRPAAAPKDAVVSSPLAPPPGAAAPQTSQARPVAYAPAAQKPVEDPAITPSDWAYARGALSLAMGADAVNASVPWANPDTGAYGSFSATASATSDNGATCRAFAASHSGGGREQRLEGTACRTAAGYWEAVALKATASRTL</sequence>
<comment type="caution">
    <text evidence="4">The sequence shown here is derived from an EMBL/GenBank/DDBJ whole genome shotgun (WGS) entry which is preliminary data.</text>
</comment>
<gene>
    <name evidence="4" type="ORF">DI565_06920</name>
</gene>
<dbReference type="EMBL" id="QFPN01000003">
    <property type="protein sequence ID" value="PZQ17105.1"/>
    <property type="molecule type" value="Genomic_DNA"/>
</dbReference>
<reference evidence="4 5" key="1">
    <citation type="submission" date="2017-08" db="EMBL/GenBank/DDBJ databases">
        <title>Infants hospitalized years apart are colonized by the same room-sourced microbial strains.</title>
        <authorList>
            <person name="Brooks B."/>
            <person name="Olm M.R."/>
            <person name="Firek B.A."/>
            <person name="Baker R."/>
            <person name="Thomas B.C."/>
            <person name="Morowitz M.J."/>
            <person name="Banfield J.F."/>
        </authorList>
    </citation>
    <scope>NUCLEOTIDE SEQUENCE [LARGE SCALE GENOMIC DNA]</scope>
    <source>
        <strain evidence="4">S2_005_003_R2_43</strain>
    </source>
</reference>